<dbReference type="PANTHER" id="PTHR45436">
    <property type="entry name" value="SENSOR HISTIDINE KINASE YKOH"/>
    <property type="match status" value="1"/>
</dbReference>
<accession>A0A562ZM27</accession>
<evidence type="ECO:0000256" key="11">
    <source>
        <dbReference type="SAM" id="Phobius"/>
    </source>
</evidence>
<evidence type="ECO:0000259" key="12">
    <source>
        <dbReference type="PROSITE" id="PS50109"/>
    </source>
</evidence>
<dbReference type="InterPro" id="IPR036890">
    <property type="entry name" value="HATPase_C_sf"/>
</dbReference>
<dbReference type="SMART" id="SM00387">
    <property type="entry name" value="HATPase_c"/>
    <property type="match status" value="1"/>
</dbReference>
<dbReference type="GO" id="GO:0005886">
    <property type="term" value="C:plasma membrane"/>
    <property type="evidence" value="ECO:0007669"/>
    <property type="project" value="TreeGrafter"/>
</dbReference>
<dbReference type="SUPFAM" id="SSF55874">
    <property type="entry name" value="ATPase domain of HSP90 chaperone/DNA topoisomerase II/histidine kinase"/>
    <property type="match status" value="1"/>
</dbReference>
<dbReference type="GO" id="GO:0005524">
    <property type="term" value="F:ATP binding"/>
    <property type="evidence" value="ECO:0007669"/>
    <property type="project" value="UniProtKB-KW"/>
</dbReference>
<evidence type="ECO:0000313" key="15">
    <source>
        <dbReference type="Proteomes" id="UP000318199"/>
    </source>
</evidence>
<dbReference type="PROSITE" id="PS50885">
    <property type="entry name" value="HAMP"/>
    <property type="match status" value="1"/>
</dbReference>
<keyword evidence="10 11" id="KW-0472">Membrane</keyword>
<dbReference type="PANTHER" id="PTHR45436:SF4">
    <property type="entry name" value="SENSOR PROTEIN PHOQ"/>
    <property type="match status" value="1"/>
</dbReference>
<evidence type="ECO:0000256" key="5">
    <source>
        <dbReference type="ARBA" id="ARBA00022679"/>
    </source>
</evidence>
<comment type="caution">
    <text evidence="14">The sequence shown here is derived from an EMBL/GenBank/DDBJ whole genome shotgun (WGS) entry which is preliminary data.</text>
</comment>
<feature type="domain" description="HAMP" evidence="13">
    <location>
        <begin position="195"/>
        <end position="246"/>
    </location>
</feature>
<evidence type="ECO:0000256" key="1">
    <source>
        <dbReference type="ARBA" id="ARBA00000085"/>
    </source>
</evidence>
<keyword evidence="5" id="KW-0808">Transferase</keyword>
<dbReference type="EC" id="2.7.13.3" evidence="3"/>
<dbReference type="Pfam" id="PF02518">
    <property type="entry name" value="HATPase_c"/>
    <property type="match status" value="1"/>
</dbReference>
<evidence type="ECO:0000313" key="14">
    <source>
        <dbReference type="EMBL" id="TWO69467.1"/>
    </source>
</evidence>
<dbReference type="GO" id="GO:0000155">
    <property type="term" value="F:phosphorelay sensor kinase activity"/>
    <property type="evidence" value="ECO:0007669"/>
    <property type="project" value="InterPro"/>
</dbReference>
<gene>
    <name evidence="14" type="ORF">FN976_19465</name>
</gene>
<evidence type="ECO:0000256" key="7">
    <source>
        <dbReference type="ARBA" id="ARBA00022777"/>
    </source>
</evidence>
<comment type="catalytic activity">
    <reaction evidence="1">
        <text>ATP + protein L-histidine = ADP + protein N-phospho-L-histidine.</text>
        <dbReference type="EC" id="2.7.13.3"/>
    </reaction>
</comment>
<keyword evidence="6 11" id="KW-0812">Transmembrane</keyword>
<dbReference type="Proteomes" id="UP000318199">
    <property type="component" value="Unassembled WGS sequence"/>
</dbReference>
<dbReference type="SUPFAM" id="SSF47384">
    <property type="entry name" value="Homodimeric domain of signal transducing histidine kinase"/>
    <property type="match status" value="1"/>
</dbReference>
<keyword evidence="4" id="KW-0597">Phosphoprotein</keyword>
<dbReference type="Gene3D" id="3.30.565.10">
    <property type="entry name" value="Histidine kinase-like ATPase, C-terminal domain"/>
    <property type="match status" value="1"/>
</dbReference>
<protein>
    <recommendedName>
        <fullName evidence="3">histidine kinase</fullName>
        <ecNumber evidence="3">2.7.13.3</ecNumber>
    </recommendedName>
</protein>
<comment type="subcellular location">
    <subcellularLocation>
        <location evidence="2">Membrane</location>
    </subcellularLocation>
</comment>
<organism evidence="14 15">
    <name type="scientific">Caenimonas sedimenti</name>
    <dbReference type="NCBI Taxonomy" id="2596921"/>
    <lineage>
        <taxon>Bacteria</taxon>
        <taxon>Pseudomonadati</taxon>
        <taxon>Pseudomonadota</taxon>
        <taxon>Betaproteobacteria</taxon>
        <taxon>Burkholderiales</taxon>
        <taxon>Comamonadaceae</taxon>
        <taxon>Caenimonas</taxon>
    </lineage>
</organism>
<evidence type="ECO:0000256" key="2">
    <source>
        <dbReference type="ARBA" id="ARBA00004370"/>
    </source>
</evidence>
<dbReference type="PRINTS" id="PR00344">
    <property type="entry name" value="BCTRLSENSOR"/>
</dbReference>
<dbReference type="InterPro" id="IPR036097">
    <property type="entry name" value="HisK_dim/P_sf"/>
</dbReference>
<proteinExistence type="predicted"/>
<dbReference type="AlphaFoldDB" id="A0A562ZM27"/>
<dbReference type="InterPro" id="IPR003594">
    <property type="entry name" value="HATPase_dom"/>
</dbReference>
<keyword evidence="7 14" id="KW-0418">Kinase</keyword>
<dbReference type="PROSITE" id="PS50109">
    <property type="entry name" value="HIS_KIN"/>
    <property type="match status" value="1"/>
</dbReference>
<evidence type="ECO:0000256" key="4">
    <source>
        <dbReference type="ARBA" id="ARBA00022553"/>
    </source>
</evidence>
<dbReference type="InterPro" id="IPR004358">
    <property type="entry name" value="Sig_transdc_His_kin-like_C"/>
</dbReference>
<evidence type="ECO:0000256" key="3">
    <source>
        <dbReference type="ARBA" id="ARBA00012438"/>
    </source>
</evidence>
<feature type="domain" description="Histidine kinase" evidence="12">
    <location>
        <begin position="254"/>
        <end position="449"/>
    </location>
</feature>
<dbReference type="InterPro" id="IPR005467">
    <property type="entry name" value="His_kinase_dom"/>
</dbReference>
<feature type="transmembrane region" description="Helical" evidence="11">
    <location>
        <begin position="175"/>
        <end position="194"/>
    </location>
</feature>
<evidence type="ECO:0000256" key="6">
    <source>
        <dbReference type="ARBA" id="ARBA00022692"/>
    </source>
</evidence>
<evidence type="ECO:0000256" key="9">
    <source>
        <dbReference type="ARBA" id="ARBA00023012"/>
    </source>
</evidence>
<dbReference type="OrthoDB" id="9809567at2"/>
<dbReference type="InterPro" id="IPR050428">
    <property type="entry name" value="TCS_sensor_his_kinase"/>
</dbReference>
<dbReference type="Gene3D" id="1.10.287.130">
    <property type="match status" value="1"/>
</dbReference>
<dbReference type="CDD" id="cd00082">
    <property type="entry name" value="HisKA"/>
    <property type="match status" value="1"/>
</dbReference>
<keyword evidence="15" id="KW-1185">Reference proteome</keyword>
<evidence type="ECO:0000259" key="13">
    <source>
        <dbReference type="PROSITE" id="PS50885"/>
    </source>
</evidence>
<keyword evidence="9" id="KW-0902">Two-component regulatory system</keyword>
<keyword evidence="8 11" id="KW-1133">Transmembrane helix</keyword>
<evidence type="ECO:0000256" key="8">
    <source>
        <dbReference type="ARBA" id="ARBA00022989"/>
    </source>
</evidence>
<dbReference type="RefSeq" id="WP_145894725.1">
    <property type="nucleotide sequence ID" value="NZ_VOBQ01000015.1"/>
</dbReference>
<evidence type="ECO:0000256" key="10">
    <source>
        <dbReference type="ARBA" id="ARBA00023136"/>
    </source>
</evidence>
<sequence>MSAEPAAAGYSIRARLLLGAALVLLAFMAGAGVAVQRAHADSVRDAHYARLQSTVYLLLARAELDAAGALQMPGEFAEPRLSLPQSGLYAGVYNGLQREQWRSPSSLGLQPPLRQDGVETGQWRNELLAQGGRNYLAVSYAVRWAVGRQAVPLVLSVVEDSAAFDREIATFSRTLWAWLGGAGVLLLLAQLLLLRWGLAPLGRVSAEIGRIESGAQHRIEGSYPTEISGLTDGLNALILQERARQERQKEALSFLAHSLKTPLAVLRNALQQPAQLPAAVEQQVARMDEIVQHQLGRARAGGASRFAPPVQVAPVLARVRDALAKVYAEKSLAFTADCPAGLSWRIDEGDLFEILGNLMDNAAKWAKHRVAASAERTREGLVLRVDDDGPGFTDTESVLQMHVRMDERVPGHGVGLAIVSDLVASHHGRLTLSRGPLGGGRVEIVLPLA</sequence>
<name>A0A562ZM27_9BURK</name>
<dbReference type="InterPro" id="IPR003661">
    <property type="entry name" value="HisK_dim/P_dom"/>
</dbReference>
<dbReference type="InterPro" id="IPR003660">
    <property type="entry name" value="HAMP_dom"/>
</dbReference>
<reference evidence="14 15" key="1">
    <citation type="submission" date="2019-07" db="EMBL/GenBank/DDBJ databases">
        <title>Caenimonas sedimenti sp. nov., isolated from activated sludge.</title>
        <authorList>
            <person name="Xu J."/>
        </authorList>
    </citation>
    <scope>NUCLEOTIDE SEQUENCE [LARGE SCALE GENOMIC DNA]</scope>
    <source>
        <strain evidence="14 15">HX-9-20</strain>
    </source>
</reference>
<dbReference type="EMBL" id="VOBQ01000015">
    <property type="protein sequence ID" value="TWO69467.1"/>
    <property type="molecule type" value="Genomic_DNA"/>
</dbReference>